<gene>
    <name evidence="2" type="ORF">HD595_002547</name>
</gene>
<keyword evidence="1" id="KW-1133">Transmembrane helix</keyword>
<keyword evidence="1" id="KW-0812">Transmembrane</keyword>
<proteinExistence type="predicted"/>
<dbReference type="RefSeq" id="WP_253768674.1">
    <property type="nucleotide sequence ID" value="NZ_BAAAVE010000056.1"/>
</dbReference>
<sequence>MIHSLEPGAKGGFCMSAKALAFAAFLLIGSGILTGLLPVTSGGEACGSAFVEGKTGESPSAYGSFLEQNRAAGCDDVRNLVRIPAIVLMAAGGATLCAAGATRWRISLTRS</sequence>
<feature type="transmembrane region" description="Helical" evidence="1">
    <location>
        <begin position="20"/>
        <end position="39"/>
    </location>
</feature>
<dbReference type="Proteomes" id="UP001320766">
    <property type="component" value="Unassembled WGS sequence"/>
</dbReference>
<evidence type="ECO:0000256" key="1">
    <source>
        <dbReference type="SAM" id="Phobius"/>
    </source>
</evidence>
<keyword evidence="3" id="KW-1185">Reference proteome</keyword>
<keyword evidence="1" id="KW-0472">Membrane</keyword>
<organism evidence="2 3">
    <name type="scientific">Nonomuraea roseoviolacea subsp. carminata</name>
    <dbReference type="NCBI Taxonomy" id="160689"/>
    <lineage>
        <taxon>Bacteria</taxon>
        <taxon>Bacillati</taxon>
        <taxon>Actinomycetota</taxon>
        <taxon>Actinomycetes</taxon>
        <taxon>Streptosporangiales</taxon>
        <taxon>Streptosporangiaceae</taxon>
        <taxon>Nonomuraea</taxon>
    </lineage>
</organism>
<dbReference type="EMBL" id="JAMZEC010000001">
    <property type="protein sequence ID" value="MCP2346425.1"/>
    <property type="molecule type" value="Genomic_DNA"/>
</dbReference>
<name>A0ABT1JXE3_9ACTN</name>
<accession>A0ABT1JXE3</accession>
<comment type="caution">
    <text evidence="2">The sequence shown here is derived from an EMBL/GenBank/DDBJ whole genome shotgun (WGS) entry which is preliminary data.</text>
</comment>
<evidence type="ECO:0000313" key="2">
    <source>
        <dbReference type="EMBL" id="MCP2346425.1"/>
    </source>
</evidence>
<feature type="transmembrane region" description="Helical" evidence="1">
    <location>
        <begin position="83"/>
        <end position="102"/>
    </location>
</feature>
<evidence type="ECO:0000313" key="3">
    <source>
        <dbReference type="Proteomes" id="UP001320766"/>
    </source>
</evidence>
<reference evidence="2 3" key="1">
    <citation type="submission" date="2022-06" db="EMBL/GenBank/DDBJ databases">
        <title>Sequencing the genomes of 1000 actinobacteria strains.</title>
        <authorList>
            <person name="Klenk H.-P."/>
        </authorList>
    </citation>
    <scope>NUCLEOTIDE SEQUENCE [LARGE SCALE GENOMIC DNA]</scope>
    <source>
        <strain evidence="2 3">DSM 44170</strain>
    </source>
</reference>
<protein>
    <submittedName>
        <fullName evidence="2">Uncharacterized protein</fullName>
    </submittedName>
</protein>